<accession>A0A2S5GRB6</accession>
<organism evidence="7 8">
    <name type="scientific">Achromobacter spanius</name>
    <dbReference type="NCBI Taxonomy" id="217203"/>
    <lineage>
        <taxon>Bacteria</taxon>
        <taxon>Pseudomonadati</taxon>
        <taxon>Pseudomonadota</taxon>
        <taxon>Betaproteobacteria</taxon>
        <taxon>Burkholderiales</taxon>
        <taxon>Alcaligenaceae</taxon>
        <taxon>Achromobacter</taxon>
    </lineage>
</organism>
<dbReference type="InterPro" id="IPR051013">
    <property type="entry name" value="MBL_superfamily_lactonases"/>
</dbReference>
<feature type="domain" description="Metallo-beta-lactamase" evidence="6">
    <location>
        <begin position="38"/>
        <end position="238"/>
    </location>
</feature>
<dbReference type="InterPro" id="IPR036866">
    <property type="entry name" value="RibonucZ/Hydroxyglut_hydro"/>
</dbReference>
<evidence type="ECO:0000313" key="7">
    <source>
        <dbReference type="EMBL" id="PPA75478.1"/>
    </source>
</evidence>
<evidence type="ECO:0000256" key="5">
    <source>
        <dbReference type="ARBA" id="ARBA00022833"/>
    </source>
</evidence>
<keyword evidence="4 7" id="KW-0378">Hydrolase</keyword>
<evidence type="ECO:0000256" key="2">
    <source>
        <dbReference type="ARBA" id="ARBA00007749"/>
    </source>
</evidence>
<evidence type="ECO:0000256" key="3">
    <source>
        <dbReference type="ARBA" id="ARBA00022723"/>
    </source>
</evidence>
<dbReference type="AlphaFoldDB" id="A0A2S5GRB6"/>
<keyword evidence="3" id="KW-0479">Metal-binding</keyword>
<dbReference type="Gene3D" id="3.60.15.10">
    <property type="entry name" value="Ribonuclease Z/Hydroxyacylglutathione hydrolase-like"/>
    <property type="match status" value="1"/>
</dbReference>
<dbReference type="GO" id="GO:0016787">
    <property type="term" value="F:hydrolase activity"/>
    <property type="evidence" value="ECO:0007669"/>
    <property type="project" value="UniProtKB-KW"/>
</dbReference>
<evidence type="ECO:0000256" key="4">
    <source>
        <dbReference type="ARBA" id="ARBA00022801"/>
    </source>
</evidence>
<comment type="cofactor">
    <cofactor evidence="1">
        <name>Zn(2+)</name>
        <dbReference type="ChEBI" id="CHEBI:29105"/>
    </cofactor>
</comment>
<dbReference type="EMBL" id="PREU01000006">
    <property type="protein sequence ID" value="PPA75478.1"/>
    <property type="molecule type" value="Genomic_DNA"/>
</dbReference>
<evidence type="ECO:0000313" key="8">
    <source>
        <dbReference type="Proteomes" id="UP000239990"/>
    </source>
</evidence>
<evidence type="ECO:0000256" key="1">
    <source>
        <dbReference type="ARBA" id="ARBA00001947"/>
    </source>
</evidence>
<evidence type="ECO:0000259" key="6">
    <source>
        <dbReference type="SMART" id="SM00849"/>
    </source>
</evidence>
<dbReference type="CDD" id="cd07729">
    <property type="entry name" value="AHL_lactonase_MBL-fold"/>
    <property type="match status" value="1"/>
</dbReference>
<dbReference type="Pfam" id="PF00753">
    <property type="entry name" value="Lactamase_B"/>
    <property type="match status" value="1"/>
</dbReference>
<dbReference type="SMART" id="SM00849">
    <property type="entry name" value="Lactamase_B"/>
    <property type="match status" value="1"/>
</dbReference>
<keyword evidence="5" id="KW-0862">Zinc</keyword>
<comment type="caution">
    <text evidence="7">The sequence shown here is derived from an EMBL/GenBank/DDBJ whole genome shotgun (WGS) entry which is preliminary data.</text>
</comment>
<dbReference type="PANTHER" id="PTHR42978:SF7">
    <property type="entry name" value="METALLO-HYDROLASE RV2300C-RELATED"/>
    <property type="match status" value="1"/>
</dbReference>
<dbReference type="InterPro" id="IPR001279">
    <property type="entry name" value="Metallo-B-lactamas"/>
</dbReference>
<dbReference type="GO" id="GO:0046872">
    <property type="term" value="F:metal ion binding"/>
    <property type="evidence" value="ECO:0007669"/>
    <property type="project" value="UniProtKB-KW"/>
</dbReference>
<dbReference type="PANTHER" id="PTHR42978">
    <property type="entry name" value="QUORUM-QUENCHING LACTONASE YTNP-RELATED-RELATED"/>
    <property type="match status" value="1"/>
</dbReference>
<protein>
    <submittedName>
        <fullName evidence="7">MBL fold hydrolase</fullName>
    </submittedName>
</protein>
<gene>
    <name evidence="7" type="ORF">C4E15_15380</name>
</gene>
<dbReference type="OrthoDB" id="5443440at2"/>
<name>A0A2S5GRB6_9BURK</name>
<dbReference type="Proteomes" id="UP000239990">
    <property type="component" value="Unassembled WGS sequence"/>
</dbReference>
<comment type="similarity">
    <text evidence="2">Belongs to the metallo-beta-lactamase superfamily.</text>
</comment>
<proteinExistence type="inferred from homology"/>
<reference evidence="7 8" key="1">
    <citation type="submission" date="2018-02" db="EMBL/GenBank/DDBJ databases">
        <title>Draft Genome of Achromobacter spanius stain 6.</title>
        <authorList>
            <person name="Gunasekera T.S."/>
            <person name="Radwan O."/>
            <person name="Ruiz O.N."/>
        </authorList>
    </citation>
    <scope>NUCLEOTIDE SEQUENCE [LARGE SCALE GENOMIC DNA]</scope>
    <source>
        <strain evidence="7 8">6</strain>
    </source>
</reference>
<sequence>MTLPNHEVYALRYATVARRRSQNFITPPDPHDGPMPMDYFVWVIRHDKRVWLVDTGFNEAAAQARGREFLRCPIDALHTLGIAPADIQDVIVTHLHYDHAGNIRKLPRARLHLQESELHYACGCNMRFDMLRHAYAVEDVVDVVRGVYDKRVAFYHGHDEIAPGLHLLHIGGHTQGLQAVRVHTARGWVVLASDASHYYDNMGLDAPFPIVLNVADMLAGYDTLLKFADSPDHIVPGHDPLVRVRYPALVQGNAEIVALHQAPLRNAESGTNCAPASSESG</sequence>
<dbReference type="SUPFAM" id="SSF56281">
    <property type="entry name" value="Metallo-hydrolase/oxidoreductase"/>
    <property type="match status" value="1"/>
</dbReference>
<dbReference type="RefSeq" id="WP_104144131.1">
    <property type="nucleotide sequence ID" value="NZ_PREU01000006.1"/>
</dbReference>